<proteinExistence type="predicted"/>
<sequence>MPPLLNLPEVRWRWLLPGILSRSLAEGLEDTQQFSPIQKLPAYPKPISRLRDTRRCRRPGFVGGRLMSSPVGVAPLTSHNSEPHISSPIPTLLYGFLSFSQRIDLPMEHCSLLG</sequence>
<evidence type="ECO:0000313" key="2">
    <source>
        <dbReference type="Proteomes" id="UP001278500"/>
    </source>
</evidence>
<accession>A0AAE0JGG3</accession>
<organism evidence="1 2">
    <name type="scientific">Neurospora tetraspora</name>
    <dbReference type="NCBI Taxonomy" id="94610"/>
    <lineage>
        <taxon>Eukaryota</taxon>
        <taxon>Fungi</taxon>
        <taxon>Dikarya</taxon>
        <taxon>Ascomycota</taxon>
        <taxon>Pezizomycotina</taxon>
        <taxon>Sordariomycetes</taxon>
        <taxon>Sordariomycetidae</taxon>
        <taxon>Sordariales</taxon>
        <taxon>Sordariaceae</taxon>
        <taxon>Neurospora</taxon>
    </lineage>
</organism>
<evidence type="ECO:0000313" key="1">
    <source>
        <dbReference type="EMBL" id="KAK3345508.1"/>
    </source>
</evidence>
<comment type="caution">
    <text evidence="1">The sequence shown here is derived from an EMBL/GenBank/DDBJ whole genome shotgun (WGS) entry which is preliminary data.</text>
</comment>
<dbReference type="AlphaFoldDB" id="A0AAE0JGG3"/>
<reference evidence="1" key="1">
    <citation type="journal article" date="2023" name="Mol. Phylogenet. Evol.">
        <title>Genome-scale phylogeny and comparative genomics of the fungal order Sordariales.</title>
        <authorList>
            <person name="Hensen N."/>
            <person name="Bonometti L."/>
            <person name="Westerberg I."/>
            <person name="Brannstrom I.O."/>
            <person name="Guillou S."/>
            <person name="Cros-Aarteil S."/>
            <person name="Calhoun S."/>
            <person name="Haridas S."/>
            <person name="Kuo A."/>
            <person name="Mondo S."/>
            <person name="Pangilinan J."/>
            <person name="Riley R."/>
            <person name="LaButti K."/>
            <person name="Andreopoulos B."/>
            <person name="Lipzen A."/>
            <person name="Chen C."/>
            <person name="Yan M."/>
            <person name="Daum C."/>
            <person name="Ng V."/>
            <person name="Clum A."/>
            <person name="Steindorff A."/>
            <person name="Ohm R.A."/>
            <person name="Martin F."/>
            <person name="Silar P."/>
            <person name="Natvig D.O."/>
            <person name="Lalanne C."/>
            <person name="Gautier V."/>
            <person name="Ament-Velasquez S.L."/>
            <person name="Kruys A."/>
            <person name="Hutchinson M.I."/>
            <person name="Powell A.J."/>
            <person name="Barry K."/>
            <person name="Miller A.N."/>
            <person name="Grigoriev I.V."/>
            <person name="Debuchy R."/>
            <person name="Gladieux P."/>
            <person name="Hiltunen Thoren M."/>
            <person name="Johannesson H."/>
        </authorList>
    </citation>
    <scope>NUCLEOTIDE SEQUENCE</scope>
    <source>
        <strain evidence="1">CBS 560.94</strain>
    </source>
</reference>
<keyword evidence="2" id="KW-1185">Reference proteome</keyword>
<reference evidence="1" key="2">
    <citation type="submission" date="2023-06" db="EMBL/GenBank/DDBJ databases">
        <authorList>
            <consortium name="Lawrence Berkeley National Laboratory"/>
            <person name="Haridas S."/>
            <person name="Hensen N."/>
            <person name="Bonometti L."/>
            <person name="Westerberg I."/>
            <person name="Brannstrom I.O."/>
            <person name="Guillou S."/>
            <person name="Cros-Aarteil S."/>
            <person name="Calhoun S."/>
            <person name="Kuo A."/>
            <person name="Mondo S."/>
            <person name="Pangilinan J."/>
            <person name="Riley R."/>
            <person name="Labutti K."/>
            <person name="Andreopoulos B."/>
            <person name="Lipzen A."/>
            <person name="Chen C."/>
            <person name="Yanf M."/>
            <person name="Daum C."/>
            <person name="Ng V."/>
            <person name="Clum A."/>
            <person name="Steindorff A."/>
            <person name="Ohm R."/>
            <person name="Martin F."/>
            <person name="Silar P."/>
            <person name="Natvig D."/>
            <person name="Lalanne C."/>
            <person name="Gautier V."/>
            <person name="Ament-Velasquez S.L."/>
            <person name="Kruys A."/>
            <person name="Hutchinson M.I."/>
            <person name="Powell A.J."/>
            <person name="Barry K."/>
            <person name="Miller A.N."/>
            <person name="Grigoriev I.V."/>
            <person name="Debuchy R."/>
            <person name="Gladieux P."/>
            <person name="Thoren M.H."/>
            <person name="Johannesson H."/>
        </authorList>
    </citation>
    <scope>NUCLEOTIDE SEQUENCE</scope>
    <source>
        <strain evidence="1">CBS 560.94</strain>
    </source>
</reference>
<protein>
    <submittedName>
        <fullName evidence="1">Uncharacterized protein</fullName>
    </submittedName>
</protein>
<dbReference type="RefSeq" id="XP_062682121.1">
    <property type="nucleotide sequence ID" value="XM_062821889.1"/>
</dbReference>
<gene>
    <name evidence="1" type="ORF">B0H65DRAFT_208054</name>
</gene>
<dbReference type="EMBL" id="JAUEPP010000004">
    <property type="protein sequence ID" value="KAK3345508.1"/>
    <property type="molecule type" value="Genomic_DNA"/>
</dbReference>
<dbReference type="GeneID" id="87859043"/>
<name>A0AAE0JGG3_9PEZI</name>
<dbReference type="Proteomes" id="UP001278500">
    <property type="component" value="Unassembled WGS sequence"/>
</dbReference>